<gene>
    <name evidence="2" type="ORF">BJY22_003843</name>
</gene>
<dbReference type="Proteomes" id="UP000555407">
    <property type="component" value="Unassembled WGS sequence"/>
</dbReference>
<keyword evidence="3" id="KW-1185">Reference proteome</keyword>
<name>A0A7X5VC84_9ACTN</name>
<accession>A0A7X5VC84</accession>
<evidence type="ECO:0000313" key="2">
    <source>
        <dbReference type="EMBL" id="NIK58126.1"/>
    </source>
</evidence>
<organism evidence="2 3">
    <name type="scientific">Kribbella shirazensis</name>
    <dbReference type="NCBI Taxonomy" id="1105143"/>
    <lineage>
        <taxon>Bacteria</taxon>
        <taxon>Bacillati</taxon>
        <taxon>Actinomycetota</taxon>
        <taxon>Actinomycetes</taxon>
        <taxon>Propionibacteriales</taxon>
        <taxon>Kribbellaceae</taxon>
        <taxon>Kribbella</taxon>
    </lineage>
</organism>
<reference evidence="2 3" key="1">
    <citation type="submission" date="2020-03" db="EMBL/GenBank/DDBJ databases">
        <title>Sequencing the genomes of 1000 actinobacteria strains.</title>
        <authorList>
            <person name="Klenk H.-P."/>
        </authorList>
    </citation>
    <scope>NUCLEOTIDE SEQUENCE [LARGE SCALE GENOMIC DNA]</scope>
    <source>
        <strain evidence="2 3">DSM 45490</strain>
    </source>
</reference>
<evidence type="ECO:0000313" key="3">
    <source>
        <dbReference type="Proteomes" id="UP000555407"/>
    </source>
</evidence>
<dbReference type="RefSeq" id="WP_167208675.1">
    <property type="nucleotide sequence ID" value="NZ_JAASRO010000001.1"/>
</dbReference>
<dbReference type="AlphaFoldDB" id="A0A7X5VC84"/>
<proteinExistence type="predicted"/>
<sequence length="46" mass="5022">MQDVDPALLDELLAQYDGWIESDADGNAEPAGAPPPLPSEPKRFKR</sequence>
<feature type="region of interest" description="Disordered" evidence="1">
    <location>
        <begin position="21"/>
        <end position="46"/>
    </location>
</feature>
<dbReference type="EMBL" id="JAASRO010000001">
    <property type="protein sequence ID" value="NIK58126.1"/>
    <property type="molecule type" value="Genomic_DNA"/>
</dbReference>
<evidence type="ECO:0000256" key="1">
    <source>
        <dbReference type="SAM" id="MobiDB-lite"/>
    </source>
</evidence>
<comment type="caution">
    <text evidence="2">The sequence shown here is derived from an EMBL/GenBank/DDBJ whole genome shotgun (WGS) entry which is preliminary data.</text>
</comment>
<protein>
    <submittedName>
        <fullName evidence="2">Uncharacterized protein</fullName>
    </submittedName>
</protein>